<dbReference type="STRING" id="50376.A0A517LR51"/>
<reference evidence="3 4" key="1">
    <citation type="submission" date="2019-07" db="EMBL/GenBank/DDBJ databases">
        <title>Finished genome of Venturia effusa.</title>
        <authorList>
            <person name="Young C.A."/>
            <person name="Cox M.P."/>
            <person name="Ganley A.R.D."/>
            <person name="David W.J."/>
        </authorList>
    </citation>
    <scope>NUCLEOTIDE SEQUENCE [LARGE SCALE GENOMIC DNA]</scope>
    <source>
        <strain evidence="4">albino</strain>
    </source>
</reference>
<accession>A0A517LR51</accession>
<organism evidence="3 4">
    <name type="scientific">Venturia effusa</name>
    <dbReference type="NCBI Taxonomy" id="50376"/>
    <lineage>
        <taxon>Eukaryota</taxon>
        <taxon>Fungi</taxon>
        <taxon>Dikarya</taxon>
        <taxon>Ascomycota</taxon>
        <taxon>Pezizomycotina</taxon>
        <taxon>Dothideomycetes</taxon>
        <taxon>Pleosporomycetidae</taxon>
        <taxon>Venturiales</taxon>
        <taxon>Venturiaceae</taxon>
        <taxon>Venturia</taxon>
    </lineage>
</organism>
<sequence length="847" mass="95283">MNKQLRLAKELTRHYKYYNGLLAAWLTSSALGTSYQPGPHCHGFANGFVNTNEYIGMAQHLAAHSDVTIPSYVIEIIDQIIQWRQEAHELHISNPKTDYESDARHLTFIQTMETVRAELSSRSAAPTGSTSTLAPDLQNLTLDEGAFDSSKPPLKGPEKPEKLVRKDMKDDKLQAKLALQAHFSTLKSLEQEVLSLWEAFRDQPDEHRLTTAALTNYMAIKLVVALEIEFEKLYENCEIGSLAQELHQKACEENGQPHLSGSEMDFSLYPLAEAHYIPQLWMATAVISKWPAVLKIVKRKKPISNMFENDKHKLIDGIYSQAQDEVSRNHKERCSQGLQLAFQVVEGILSESTEHKGGPKQLREALYPSIDPLTQMIVDQHTRPLALAFAMSIQEKIRRTLDADRRNSSNGDSDDEASTKPGSGPFDVYSSKKAKMDETLNRSLKSHHAEENEYRKQAGAGLMNWWKTMLTKFRNCGDDLKENTRPRDESARTNLFDMIPTLPGLALVIYRSKYNANARDLANQRQCVNDAAHLYSFVKQRGMKGEWPEMGQYLRLHAKHHFSGEIGPRSAQAAFTWYQASSGCSVAWMKDKSGRRRGPAPYDKSKVRRAREVTPVTYHFVDYNGWVNGVDLEGLARILRHEEENDDFTRSNMQAAFDEWKRDDFKMDGGNLIDDKGDAKPANSIPENQDLDQVDRSQGSGDVEMADQSPEPGENIPLAVGLLQAFRDEIAKESLALGFDYFEFHEQCSRYLAQARYALSAPKLKNIFPPKGVEKLEEGASAIPLVTGRILEILDACQGAYEKLGDVPGGSPDKKPDEGSIEGVDRPSDDETDENLEEGSDEEWVSD</sequence>
<name>A0A517LR51_9PEZI</name>
<evidence type="ECO:0000313" key="3">
    <source>
        <dbReference type="EMBL" id="QDS78117.1"/>
    </source>
</evidence>
<protein>
    <recommendedName>
        <fullName evidence="2">DUF6604 domain-containing protein</fullName>
    </recommendedName>
</protein>
<dbReference type="PANTHER" id="PTHR38795:SF1">
    <property type="entry name" value="DUF6604 DOMAIN-CONTAINING PROTEIN"/>
    <property type="match status" value="1"/>
</dbReference>
<dbReference type="AlphaFoldDB" id="A0A517LR51"/>
<dbReference type="InterPro" id="IPR046539">
    <property type="entry name" value="DUF6604"/>
</dbReference>
<feature type="compositionally biased region" description="Acidic residues" evidence="1">
    <location>
        <begin position="830"/>
        <end position="847"/>
    </location>
</feature>
<evidence type="ECO:0000259" key="2">
    <source>
        <dbReference type="Pfam" id="PF20253"/>
    </source>
</evidence>
<evidence type="ECO:0000256" key="1">
    <source>
        <dbReference type="SAM" id="MobiDB-lite"/>
    </source>
</evidence>
<keyword evidence="4" id="KW-1185">Reference proteome</keyword>
<feature type="region of interest" description="Disordered" evidence="1">
    <location>
        <begin position="671"/>
        <end position="714"/>
    </location>
</feature>
<gene>
    <name evidence="3" type="ORF">FKW77_004263</name>
</gene>
<dbReference type="PANTHER" id="PTHR38795">
    <property type="entry name" value="DUF6604 DOMAIN-CONTAINING PROTEIN"/>
    <property type="match status" value="1"/>
</dbReference>
<feature type="compositionally biased region" description="Basic and acidic residues" evidence="1">
    <location>
        <begin position="812"/>
        <end position="829"/>
    </location>
</feature>
<evidence type="ECO:0000313" key="4">
    <source>
        <dbReference type="Proteomes" id="UP000316270"/>
    </source>
</evidence>
<dbReference type="OrthoDB" id="10456974at2759"/>
<feature type="domain" description="DUF6604" evidence="2">
    <location>
        <begin position="36"/>
        <end position="231"/>
    </location>
</feature>
<dbReference type="Pfam" id="PF20253">
    <property type="entry name" value="DUF6604"/>
    <property type="match status" value="1"/>
</dbReference>
<feature type="region of interest" description="Disordered" evidence="1">
    <location>
        <begin position="400"/>
        <end position="431"/>
    </location>
</feature>
<dbReference type="EMBL" id="CP042203">
    <property type="protein sequence ID" value="QDS78117.1"/>
    <property type="molecule type" value="Genomic_DNA"/>
</dbReference>
<proteinExistence type="predicted"/>
<dbReference type="Proteomes" id="UP000316270">
    <property type="component" value="Chromosome 19"/>
</dbReference>
<feature type="region of interest" description="Disordered" evidence="1">
    <location>
        <begin position="804"/>
        <end position="847"/>
    </location>
</feature>